<dbReference type="EMBL" id="ML977616">
    <property type="protein sequence ID" value="KAF1997183.1"/>
    <property type="molecule type" value="Genomic_DNA"/>
</dbReference>
<accession>A0A6A5W5P0</accession>
<evidence type="ECO:0000313" key="2">
    <source>
        <dbReference type="Proteomes" id="UP000799779"/>
    </source>
</evidence>
<evidence type="ECO:0000313" key="1">
    <source>
        <dbReference type="EMBL" id="KAF1997183.1"/>
    </source>
</evidence>
<proteinExistence type="predicted"/>
<dbReference type="AlphaFoldDB" id="A0A6A5W5P0"/>
<dbReference type="Proteomes" id="UP000799779">
    <property type="component" value="Unassembled WGS sequence"/>
</dbReference>
<sequence length="128" mass="14089">MDPFEPLGRSLPRQVRHVPYRLDNGMTDTHIDFLRSSGAILVVACSPESVLLYNAKAYELQTKFARDVAQKVSEDPALAEIPVILLLITNGTNKRAHEEGVADFPALITCSNYTTAALENVVRVMFGS</sequence>
<organism evidence="1 2">
    <name type="scientific">Amniculicola lignicola CBS 123094</name>
    <dbReference type="NCBI Taxonomy" id="1392246"/>
    <lineage>
        <taxon>Eukaryota</taxon>
        <taxon>Fungi</taxon>
        <taxon>Dikarya</taxon>
        <taxon>Ascomycota</taxon>
        <taxon>Pezizomycotina</taxon>
        <taxon>Dothideomycetes</taxon>
        <taxon>Pleosporomycetidae</taxon>
        <taxon>Pleosporales</taxon>
        <taxon>Amniculicolaceae</taxon>
        <taxon>Amniculicola</taxon>
    </lineage>
</organism>
<keyword evidence="2" id="KW-1185">Reference proteome</keyword>
<dbReference type="OrthoDB" id="47059at2759"/>
<reference evidence="1" key="1">
    <citation type="journal article" date="2020" name="Stud. Mycol.">
        <title>101 Dothideomycetes genomes: a test case for predicting lifestyles and emergence of pathogens.</title>
        <authorList>
            <person name="Haridas S."/>
            <person name="Albert R."/>
            <person name="Binder M."/>
            <person name="Bloem J."/>
            <person name="Labutti K."/>
            <person name="Salamov A."/>
            <person name="Andreopoulos B."/>
            <person name="Baker S."/>
            <person name="Barry K."/>
            <person name="Bills G."/>
            <person name="Bluhm B."/>
            <person name="Cannon C."/>
            <person name="Castanera R."/>
            <person name="Culley D."/>
            <person name="Daum C."/>
            <person name="Ezra D."/>
            <person name="Gonzalez J."/>
            <person name="Henrissat B."/>
            <person name="Kuo A."/>
            <person name="Liang C."/>
            <person name="Lipzen A."/>
            <person name="Lutzoni F."/>
            <person name="Magnuson J."/>
            <person name="Mondo S."/>
            <person name="Nolan M."/>
            <person name="Ohm R."/>
            <person name="Pangilinan J."/>
            <person name="Park H.-J."/>
            <person name="Ramirez L."/>
            <person name="Alfaro M."/>
            <person name="Sun H."/>
            <person name="Tritt A."/>
            <person name="Yoshinaga Y."/>
            <person name="Zwiers L.-H."/>
            <person name="Turgeon B."/>
            <person name="Goodwin S."/>
            <person name="Spatafora J."/>
            <person name="Crous P."/>
            <person name="Grigoriev I."/>
        </authorList>
    </citation>
    <scope>NUCLEOTIDE SEQUENCE</scope>
    <source>
        <strain evidence="1">CBS 123094</strain>
    </source>
</reference>
<name>A0A6A5W5P0_9PLEO</name>
<protein>
    <submittedName>
        <fullName evidence="1">Uncharacterized protein</fullName>
    </submittedName>
</protein>
<gene>
    <name evidence="1" type="ORF">P154DRAFT_524992</name>
</gene>